<gene>
    <name evidence="1" type="ORF">CPB84DRAFT_1771360</name>
</gene>
<proteinExistence type="predicted"/>
<comment type="caution">
    <text evidence="1">The sequence shown here is derived from an EMBL/GenBank/DDBJ whole genome shotgun (WGS) entry which is preliminary data.</text>
</comment>
<sequence>MSTTNNVAVQINDGDRVKLRSSSNGTEEDIYVYGPLVPQSNNGRIRTTMPAGSEVVIHKHRDLPWDDVRTSAAGANGASYRIYSFEKTLDTKFWRFVPTGSIINKRIPHNSLSRSKAGTPDQAKLFEVGDYAWVIIEHSWKQGGNSSVKVNKVVQIAGEPLTGTGQKINPDSVRRVSVTYDFKFTTSTQANKVWISDSYLFSDSFEEIQ</sequence>
<evidence type="ECO:0000313" key="1">
    <source>
        <dbReference type="EMBL" id="KAF8905859.1"/>
    </source>
</evidence>
<organism evidence="1 2">
    <name type="scientific">Gymnopilus junonius</name>
    <name type="common">Spectacular rustgill mushroom</name>
    <name type="synonym">Gymnopilus spectabilis subsp. junonius</name>
    <dbReference type="NCBI Taxonomy" id="109634"/>
    <lineage>
        <taxon>Eukaryota</taxon>
        <taxon>Fungi</taxon>
        <taxon>Dikarya</taxon>
        <taxon>Basidiomycota</taxon>
        <taxon>Agaricomycotina</taxon>
        <taxon>Agaricomycetes</taxon>
        <taxon>Agaricomycetidae</taxon>
        <taxon>Agaricales</taxon>
        <taxon>Agaricineae</taxon>
        <taxon>Hymenogastraceae</taxon>
        <taxon>Gymnopilus</taxon>
    </lineage>
</organism>
<dbReference type="EMBL" id="JADNYJ010000021">
    <property type="protein sequence ID" value="KAF8905859.1"/>
    <property type="molecule type" value="Genomic_DNA"/>
</dbReference>
<accession>A0A9P5NTB0</accession>
<reference evidence="1" key="1">
    <citation type="submission" date="2020-11" db="EMBL/GenBank/DDBJ databases">
        <authorList>
            <consortium name="DOE Joint Genome Institute"/>
            <person name="Ahrendt S."/>
            <person name="Riley R."/>
            <person name="Andreopoulos W."/>
            <person name="LaButti K."/>
            <person name="Pangilinan J."/>
            <person name="Ruiz-duenas F.J."/>
            <person name="Barrasa J.M."/>
            <person name="Sanchez-Garcia M."/>
            <person name="Camarero S."/>
            <person name="Miyauchi S."/>
            <person name="Serrano A."/>
            <person name="Linde D."/>
            <person name="Babiker R."/>
            <person name="Drula E."/>
            <person name="Ayuso-Fernandez I."/>
            <person name="Pacheco R."/>
            <person name="Padilla G."/>
            <person name="Ferreira P."/>
            <person name="Barriuso J."/>
            <person name="Kellner H."/>
            <person name="Castanera R."/>
            <person name="Alfaro M."/>
            <person name="Ramirez L."/>
            <person name="Pisabarro A.G."/>
            <person name="Kuo A."/>
            <person name="Tritt A."/>
            <person name="Lipzen A."/>
            <person name="He G."/>
            <person name="Yan M."/>
            <person name="Ng V."/>
            <person name="Cullen D."/>
            <person name="Martin F."/>
            <person name="Rosso M.-N."/>
            <person name="Henrissat B."/>
            <person name="Hibbett D."/>
            <person name="Martinez A.T."/>
            <person name="Grigoriev I.V."/>
        </authorList>
    </citation>
    <scope>NUCLEOTIDE SEQUENCE</scope>
    <source>
        <strain evidence="1">AH 44721</strain>
    </source>
</reference>
<name>A0A9P5NTB0_GYMJU</name>
<keyword evidence="2" id="KW-1185">Reference proteome</keyword>
<evidence type="ECO:0000313" key="2">
    <source>
        <dbReference type="Proteomes" id="UP000724874"/>
    </source>
</evidence>
<dbReference type="Proteomes" id="UP000724874">
    <property type="component" value="Unassembled WGS sequence"/>
</dbReference>
<dbReference type="AlphaFoldDB" id="A0A9P5NTB0"/>
<protein>
    <submittedName>
        <fullName evidence="1">Uncharacterized protein</fullName>
    </submittedName>
</protein>